<gene>
    <name evidence="3" type="ORF">D9757_014655</name>
</gene>
<reference evidence="3 4" key="1">
    <citation type="journal article" date="2020" name="ISME J.">
        <title>Uncovering the hidden diversity of litter-decomposition mechanisms in mushroom-forming fungi.</title>
        <authorList>
            <person name="Floudas D."/>
            <person name="Bentzer J."/>
            <person name="Ahren D."/>
            <person name="Johansson T."/>
            <person name="Persson P."/>
            <person name="Tunlid A."/>
        </authorList>
    </citation>
    <scope>NUCLEOTIDE SEQUENCE [LARGE SCALE GENOMIC DNA]</scope>
    <source>
        <strain evidence="3 4">CBS 406.79</strain>
    </source>
</reference>
<keyword evidence="4" id="KW-1185">Reference proteome</keyword>
<dbReference type="AlphaFoldDB" id="A0A8H5C7Y8"/>
<dbReference type="SUPFAM" id="SSF57997">
    <property type="entry name" value="Tropomyosin"/>
    <property type="match status" value="1"/>
</dbReference>
<sequence>MPSDTLLNSFPDASLQSLGNPELTLGSLPGSTSLSDFSTPPRPGLRVPSTTSQTTAQSSNPVTTPPPFSGSTPGIRRKLTADTVALDDGDNHIDSLKKENFDIKLRKLLLELEKELERLQRQQASGGGNRAREKELETKLEERDRELRELRRRRESSDHGDAAVRELEARNYELEEELENVRRLLEDNIAEIERLQDIVEDQGEEDVSALQQTISSQAAQLDQNADEKLDLLDEIESLRLTIDELSQRLEAHSLERSQSRAQIMEEREEREAVEGDLNALKDRLAAALIELQQKEDDVDRKDRTVQDLIAEHQKIVAQVEDEWREELEDHKQQLEECRDVLSERDSECKDLRLTVSELESTLSELQSKFEATLAHLESEGEEKDVQIEHLTEALEKLGEQIYMLEDENDKIKEDYEKIREEDDERLREFQEEREMLETALKDKLAALKSQLSATEADLETCTAEIHSHRQRQEELASHVETLVAELESERESRERIEADFDAADAQHADQMRTERRAMEAKESALTSALTDLAKTQSLLTQRDSDLGLVQEALQTLEAESKRAGESHSSAKFSLQLECDRLKRDVERLEDELTRARAELSSASNKYLDKGSVIDSLHTQNRDLQTQLAQETQARLNISEKLDTTLAQLKAAQAELETLKGKLTDLEGRLGKEQREVRGMEESYRDQVTERNTLLLTVWQYLDKKSASQAETKPFTNFSVFHSNLMSRLKVLSQIQTQFEARVKEVEGKYGDTMNEMRKQLEGRWRQVDKFEQGIKGMKETKDGWRRKLSAKEGEIEGLKTTNADLAAQLSGLTSKSNIPSQSMEIRALQTRASTAERRLNNAQNQLLATEEKIAAQNQKMGQVEGKWEARVKEYEARLKAAEERVKRERQGGKERVAELEAQMKTIQRQLELAQKRSAQIQGVIESNKAASVGTGSTGNSPSR</sequence>
<feature type="compositionally biased region" description="Low complexity" evidence="2">
    <location>
        <begin position="49"/>
        <end position="62"/>
    </location>
</feature>
<comment type="caution">
    <text evidence="3">The sequence shown here is derived from an EMBL/GenBank/DDBJ whole genome shotgun (WGS) entry which is preliminary data.</text>
</comment>
<feature type="region of interest" description="Disordered" evidence="2">
    <location>
        <begin position="1"/>
        <end position="76"/>
    </location>
</feature>
<evidence type="ECO:0000313" key="4">
    <source>
        <dbReference type="Proteomes" id="UP000518752"/>
    </source>
</evidence>
<dbReference type="PANTHER" id="PTHR18937">
    <property type="entry name" value="STRUCTURAL MAINTENANCE OF CHROMOSOMES SMC FAMILY MEMBER"/>
    <property type="match status" value="1"/>
</dbReference>
<feature type="coiled-coil region" evidence="1">
    <location>
        <begin position="571"/>
        <end position="682"/>
    </location>
</feature>
<evidence type="ECO:0000313" key="3">
    <source>
        <dbReference type="EMBL" id="KAF5336816.1"/>
    </source>
</evidence>
<protein>
    <submittedName>
        <fullName evidence="3">Uncharacterized protein</fullName>
    </submittedName>
</protein>
<feature type="region of interest" description="Disordered" evidence="2">
    <location>
        <begin position="923"/>
        <end position="943"/>
    </location>
</feature>
<feature type="compositionally biased region" description="Low complexity" evidence="2">
    <location>
        <begin position="23"/>
        <end position="35"/>
    </location>
</feature>
<feature type="compositionally biased region" description="Polar residues" evidence="2">
    <location>
        <begin position="933"/>
        <end position="943"/>
    </location>
</feature>
<evidence type="ECO:0000256" key="1">
    <source>
        <dbReference type="SAM" id="Coils"/>
    </source>
</evidence>
<dbReference type="Proteomes" id="UP000518752">
    <property type="component" value="Unassembled WGS sequence"/>
</dbReference>
<dbReference type="Gene3D" id="1.10.287.1490">
    <property type="match status" value="3"/>
</dbReference>
<feature type="coiled-coil region" evidence="1">
    <location>
        <begin position="825"/>
        <end position="916"/>
    </location>
</feature>
<organism evidence="3 4">
    <name type="scientific">Collybiopsis confluens</name>
    <dbReference type="NCBI Taxonomy" id="2823264"/>
    <lineage>
        <taxon>Eukaryota</taxon>
        <taxon>Fungi</taxon>
        <taxon>Dikarya</taxon>
        <taxon>Basidiomycota</taxon>
        <taxon>Agaricomycotina</taxon>
        <taxon>Agaricomycetes</taxon>
        <taxon>Agaricomycetidae</taxon>
        <taxon>Agaricales</taxon>
        <taxon>Marasmiineae</taxon>
        <taxon>Omphalotaceae</taxon>
        <taxon>Collybiopsis</taxon>
    </lineage>
</organism>
<dbReference type="EMBL" id="JAACJN010000623">
    <property type="protein sequence ID" value="KAF5336816.1"/>
    <property type="molecule type" value="Genomic_DNA"/>
</dbReference>
<evidence type="ECO:0000256" key="2">
    <source>
        <dbReference type="SAM" id="MobiDB-lite"/>
    </source>
</evidence>
<feature type="coiled-coil region" evidence="1">
    <location>
        <begin position="98"/>
        <end position="506"/>
    </location>
</feature>
<accession>A0A8H5C7Y8</accession>
<keyword evidence="1" id="KW-0175">Coiled coil</keyword>
<proteinExistence type="predicted"/>
<name>A0A8H5C7Y8_9AGAR</name>
<dbReference type="OrthoDB" id="10255000at2759"/>